<dbReference type="Proteomes" id="UP000255277">
    <property type="component" value="Unassembled WGS sequence"/>
</dbReference>
<reference evidence="9 10" key="1">
    <citation type="submission" date="2018-06" db="EMBL/GenBank/DDBJ databases">
        <authorList>
            <consortium name="Pathogen Informatics"/>
            <person name="Doyle S."/>
        </authorList>
    </citation>
    <scope>NUCLEOTIDE SEQUENCE [LARGE SCALE GENOMIC DNA]</scope>
    <source>
        <strain evidence="9 10">NCTC12195</strain>
    </source>
</reference>
<proteinExistence type="inferred from homology"/>
<keyword evidence="6" id="KW-0472">Membrane</keyword>
<evidence type="ECO:0000313" key="9">
    <source>
        <dbReference type="EMBL" id="SUM35064.1"/>
    </source>
</evidence>
<dbReference type="EC" id="3.4.24.75" evidence="4"/>
<dbReference type="SUPFAM" id="SSF51261">
    <property type="entry name" value="Duplicated hybrid motif"/>
    <property type="match status" value="1"/>
</dbReference>
<name>A0A0D0RJK5_STAGA</name>
<evidence type="ECO:0000256" key="4">
    <source>
        <dbReference type="ARBA" id="ARBA00012322"/>
    </source>
</evidence>
<feature type="domain" description="M23ase beta-sheet core" evidence="7">
    <location>
        <begin position="74"/>
        <end position="165"/>
    </location>
</feature>
<evidence type="ECO:0000256" key="3">
    <source>
        <dbReference type="ARBA" id="ARBA00006646"/>
    </source>
</evidence>
<dbReference type="PANTHER" id="PTHR21666">
    <property type="entry name" value="PEPTIDASE-RELATED"/>
    <property type="match status" value="1"/>
</dbReference>
<dbReference type="STRING" id="1293.SH09_14925"/>
<keyword evidence="6" id="KW-0812">Transmembrane</keyword>
<evidence type="ECO:0000313" key="8">
    <source>
        <dbReference type="EMBL" id="GEQ06017.1"/>
    </source>
</evidence>
<dbReference type="Proteomes" id="UP000321057">
    <property type="component" value="Unassembled WGS sequence"/>
</dbReference>
<dbReference type="PANTHER" id="PTHR21666:SF270">
    <property type="entry name" value="MUREIN HYDROLASE ACTIVATOR ENVC"/>
    <property type="match status" value="1"/>
</dbReference>
<sequence length="191" mass="21800">MKKLLKYLAICIVIVGAIVFFVQYNEEIKQTVTKLYTNQSHEPEESNNDFEALFNRSRETETFGEYQYSDFDGKHYGIDYDLPEDTPVKAVTDGVVTRTFNNKLGGKVIQIQEDNGRYHQWYMHLNTFKVAKGERVNAGDTIALSGNTGEQTTGSHLHFQRMKDGVGNQFAIDPKSFIDKLPNGEKSLYEL</sequence>
<dbReference type="GeneID" id="93844138"/>
<dbReference type="EMBL" id="UHDK01000001">
    <property type="protein sequence ID" value="SUM35064.1"/>
    <property type="molecule type" value="Genomic_DNA"/>
</dbReference>
<dbReference type="Gene3D" id="2.70.70.10">
    <property type="entry name" value="Glucose Permease (Domain IIA)"/>
    <property type="match status" value="1"/>
</dbReference>
<accession>A0A0D0RJK5</accession>
<keyword evidence="11" id="KW-1185">Reference proteome</keyword>
<evidence type="ECO:0000256" key="6">
    <source>
        <dbReference type="SAM" id="Phobius"/>
    </source>
</evidence>
<gene>
    <name evidence="9" type="primary">lytM</name>
    <name evidence="9" type="ORF">NCTC12195_04593</name>
    <name evidence="8" type="ORF">SGA02_18450</name>
</gene>
<dbReference type="Pfam" id="PF01551">
    <property type="entry name" value="Peptidase_M23"/>
    <property type="match status" value="1"/>
</dbReference>
<comment type="similarity">
    <text evidence="3">Belongs to the peptidase M23B family.</text>
</comment>
<comment type="cofactor">
    <cofactor evidence="2">
        <name>Zn(2+)</name>
        <dbReference type="ChEBI" id="CHEBI:29105"/>
    </cofactor>
</comment>
<dbReference type="CDD" id="cd12797">
    <property type="entry name" value="M23_peptidase"/>
    <property type="match status" value="1"/>
</dbReference>
<keyword evidence="5" id="KW-0482">Metalloprotease</keyword>
<reference evidence="8 11" key="2">
    <citation type="submission" date="2019-07" db="EMBL/GenBank/DDBJ databases">
        <title>Whole genome shotgun sequence of Staphylococcus gallinarum NBRC 109767.</title>
        <authorList>
            <person name="Hosoyama A."/>
            <person name="Uohara A."/>
            <person name="Ohji S."/>
            <person name="Ichikawa N."/>
        </authorList>
    </citation>
    <scope>NUCLEOTIDE SEQUENCE [LARGE SCALE GENOMIC DNA]</scope>
    <source>
        <strain evidence="8 11">NBRC 109767</strain>
    </source>
</reference>
<dbReference type="AlphaFoldDB" id="A0A0D0RJK5"/>
<organism evidence="9 10">
    <name type="scientific">Staphylococcus gallinarum</name>
    <dbReference type="NCBI Taxonomy" id="1293"/>
    <lineage>
        <taxon>Bacteria</taxon>
        <taxon>Bacillati</taxon>
        <taxon>Bacillota</taxon>
        <taxon>Bacilli</taxon>
        <taxon>Bacillales</taxon>
        <taxon>Staphylococcaceae</taxon>
        <taxon>Staphylococcus</taxon>
    </lineage>
</organism>
<dbReference type="GO" id="GO:0006508">
    <property type="term" value="P:proteolysis"/>
    <property type="evidence" value="ECO:0007669"/>
    <property type="project" value="UniProtKB-KW"/>
</dbReference>
<dbReference type="OrthoDB" id="9805799at2"/>
<dbReference type="InterPro" id="IPR050570">
    <property type="entry name" value="Cell_wall_metabolism_enzyme"/>
</dbReference>
<dbReference type="InterPro" id="IPR011055">
    <property type="entry name" value="Dup_hybrid_motif"/>
</dbReference>
<keyword evidence="6" id="KW-1133">Transmembrane helix</keyword>
<evidence type="ECO:0000256" key="5">
    <source>
        <dbReference type="ARBA" id="ARBA00023049"/>
    </source>
</evidence>
<evidence type="ECO:0000259" key="7">
    <source>
        <dbReference type="Pfam" id="PF01551"/>
    </source>
</evidence>
<comment type="catalytic activity">
    <reaction evidence="1">
        <text>Hydrolysis of the -Gly-|-Gly- bond in the pentaglycine inter-peptide link joining staphylococcal cell wall peptidoglycans.</text>
        <dbReference type="EC" id="3.4.24.75"/>
    </reaction>
</comment>
<keyword evidence="5" id="KW-0645">Protease</keyword>
<evidence type="ECO:0000313" key="11">
    <source>
        <dbReference type="Proteomes" id="UP000321057"/>
    </source>
</evidence>
<keyword evidence="9" id="KW-0378">Hydrolase</keyword>
<dbReference type="EMBL" id="BKAX01000004">
    <property type="protein sequence ID" value="GEQ06017.1"/>
    <property type="molecule type" value="Genomic_DNA"/>
</dbReference>
<feature type="transmembrane region" description="Helical" evidence="6">
    <location>
        <begin position="7"/>
        <end position="24"/>
    </location>
</feature>
<protein>
    <recommendedName>
        <fullName evidence="4">lysostaphin</fullName>
        <ecNumber evidence="4">3.4.24.75</ecNumber>
    </recommendedName>
</protein>
<evidence type="ECO:0000256" key="1">
    <source>
        <dbReference type="ARBA" id="ARBA00001667"/>
    </source>
</evidence>
<dbReference type="GO" id="GO:0004222">
    <property type="term" value="F:metalloendopeptidase activity"/>
    <property type="evidence" value="ECO:0007669"/>
    <property type="project" value="TreeGrafter"/>
</dbReference>
<dbReference type="RefSeq" id="WP_042740381.1">
    <property type="nucleotide sequence ID" value="NZ_BKAX01000004.1"/>
</dbReference>
<evidence type="ECO:0000256" key="2">
    <source>
        <dbReference type="ARBA" id="ARBA00001947"/>
    </source>
</evidence>
<evidence type="ECO:0000313" key="10">
    <source>
        <dbReference type="Proteomes" id="UP000255277"/>
    </source>
</evidence>
<dbReference type="InterPro" id="IPR016047">
    <property type="entry name" value="M23ase_b-sheet_dom"/>
</dbReference>